<comment type="caution">
    <text evidence="5">The sequence shown here is derived from an EMBL/GenBank/DDBJ whole genome shotgun (WGS) entry which is preliminary data.</text>
</comment>
<evidence type="ECO:0000313" key="5">
    <source>
        <dbReference type="EMBL" id="MBC9178978.1"/>
    </source>
</evidence>
<dbReference type="Proteomes" id="UP000603940">
    <property type="component" value="Unassembled WGS sequence"/>
</dbReference>
<feature type="domain" description="Transglycosylase SLT" evidence="4">
    <location>
        <begin position="74"/>
        <end position="177"/>
    </location>
</feature>
<dbReference type="Pfam" id="PF01464">
    <property type="entry name" value="SLT"/>
    <property type="match status" value="1"/>
</dbReference>
<evidence type="ECO:0000256" key="1">
    <source>
        <dbReference type="ARBA" id="ARBA00007734"/>
    </source>
</evidence>
<keyword evidence="6" id="KW-1185">Reference proteome</keyword>
<dbReference type="InterPro" id="IPR023346">
    <property type="entry name" value="Lysozyme-like_dom_sf"/>
</dbReference>
<dbReference type="CDD" id="cd00254">
    <property type="entry name" value="LT-like"/>
    <property type="match status" value="1"/>
</dbReference>
<dbReference type="PANTHER" id="PTHR37423:SF2">
    <property type="entry name" value="MEMBRANE-BOUND LYTIC MUREIN TRANSGLYCOSYLASE C"/>
    <property type="match status" value="1"/>
</dbReference>
<accession>A0ABR7RB50</accession>
<comment type="similarity">
    <text evidence="2">Belongs to the virb1 family.</text>
</comment>
<dbReference type="PANTHER" id="PTHR37423">
    <property type="entry name" value="SOLUBLE LYTIC MUREIN TRANSGLYCOSYLASE-RELATED"/>
    <property type="match status" value="1"/>
</dbReference>
<dbReference type="EMBL" id="JACTUZ010000110">
    <property type="protein sequence ID" value="MBC9178978.1"/>
    <property type="molecule type" value="Genomic_DNA"/>
</dbReference>
<gene>
    <name evidence="5" type="ORF">IBL25_18710</name>
</gene>
<name>A0ABR7RB50_9PROT</name>
<dbReference type="Gene3D" id="1.10.530.10">
    <property type="match status" value="1"/>
</dbReference>
<keyword evidence="3" id="KW-0732">Signal</keyword>
<evidence type="ECO:0000259" key="4">
    <source>
        <dbReference type="Pfam" id="PF01464"/>
    </source>
</evidence>
<dbReference type="InterPro" id="IPR008258">
    <property type="entry name" value="Transglycosylase_SLT_dom_1"/>
</dbReference>
<reference evidence="5 6" key="1">
    <citation type="journal article" date="2009" name="Int. J. Syst. Evol. Microbiol.">
        <title>Transfer of Teichococcus ludipueritiae and Muricoccus roseus to the genus Roseomonas, as Roseomonas ludipueritiae comb. nov. and Roseomonas rosea comb. nov., respectively, and emended description of the genus Roseomonas.</title>
        <authorList>
            <person name="Sanchez-Porro C."/>
            <person name="Gallego V."/>
            <person name="Busse H.J."/>
            <person name="Kampfer P."/>
            <person name="Ventosa A."/>
        </authorList>
    </citation>
    <scope>NUCLEOTIDE SEQUENCE [LARGE SCALE GENOMIC DNA]</scope>
    <source>
        <strain evidence="5 6">DSM 14915</strain>
    </source>
</reference>
<protein>
    <submittedName>
        <fullName evidence="5">Lytic transglycosylase domain-containing protein</fullName>
    </submittedName>
</protein>
<comment type="similarity">
    <text evidence="1">Belongs to the transglycosylase Slt family.</text>
</comment>
<dbReference type="SUPFAM" id="SSF53955">
    <property type="entry name" value="Lysozyme-like"/>
    <property type="match status" value="1"/>
</dbReference>
<sequence>MLLRAGMPLLLLGLLSGCALPDAGPAWDGRRGYDGSGDYGYDVNASRAEARGYLAQASHNYVVPGTPDDPWGPYIQEAASRFGLPERWVREVMRQESGGRLTFGDGSLITSPVGAMGLMQVMPATYDRLRPRFGLGPDPYEPRDNILAGTAYLRDMYDRFGSPLFLAAYNAGPERVALYQIGAKILPDETENYMASISSRLGEPYARAPRSGLAELAAAAPATDYNDPLNRAYEGGGLVTSFEPTGGMAMAAPPVDYNDPINRAYEGGGLVMR</sequence>
<evidence type="ECO:0000256" key="3">
    <source>
        <dbReference type="SAM" id="SignalP"/>
    </source>
</evidence>
<organism evidence="5 6">
    <name type="scientific">Pseudoroseomonas ludipueritiae</name>
    <dbReference type="NCBI Taxonomy" id="198093"/>
    <lineage>
        <taxon>Bacteria</taxon>
        <taxon>Pseudomonadati</taxon>
        <taxon>Pseudomonadota</taxon>
        <taxon>Alphaproteobacteria</taxon>
        <taxon>Acetobacterales</taxon>
        <taxon>Acetobacteraceae</taxon>
        <taxon>Pseudoroseomonas</taxon>
    </lineage>
</organism>
<feature type="chain" id="PRO_5046383353" evidence="3">
    <location>
        <begin position="22"/>
        <end position="273"/>
    </location>
</feature>
<evidence type="ECO:0000256" key="2">
    <source>
        <dbReference type="ARBA" id="ARBA00009387"/>
    </source>
</evidence>
<evidence type="ECO:0000313" key="6">
    <source>
        <dbReference type="Proteomes" id="UP000603940"/>
    </source>
</evidence>
<dbReference type="PROSITE" id="PS51257">
    <property type="entry name" value="PROKAR_LIPOPROTEIN"/>
    <property type="match status" value="1"/>
</dbReference>
<dbReference type="RefSeq" id="WP_187780040.1">
    <property type="nucleotide sequence ID" value="NZ_JACTUZ010000110.1"/>
</dbReference>
<proteinExistence type="inferred from homology"/>
<feature type="signal peptide" evidence="3">
    <location>
        <begin position="1"/>
        <end position="21"/>
    </location>
</feature>